<feature type="transmembrane region" description="Helical" evidence="3">
    <location>
        <begin position="290"/>
        <end position="310"/>
    </location>
</feature>
<evidence type="ECO:0008006" key="6">
    <source>
        <dbReference type="Google" id="ProtNLM"/>
    </source>
</evidence>
<reference evidence="4" key="2">
    <citation type="submission" date="2024-10" db="UniProtKB">
        <authorList>
            <consortium name="EnsemblProtists"/>
        </authorList>
    </citation>
    <scope>IDENTIFICATION</scope>
</reference>
<dbReference type="InterPro" id="IPR038050">
    <property type="entry name" value="Neuro_actylchol_rec"/>
</dbReference>
<keyword evidence="5" id="KW-1185">Reference proteome</keyword>
<dbReference type="KEGG" id="ehx:EMIHUDRAFT_455536"/>
<feature type="transmembrane region" description="Helical" evidence="3">
    <location>
        <begin position="317"/>
        <end position="338"/>
    </location>
</feature>
<feature type="transmembrane region" description="Helical" evidence="3">
    <location>
        <begin position="244"/>
        <end position="270"/>
    </location>
</feature>
<keyword evidence="3" id="KW-1133">Transmembrane helix</keyword>
<feature type="transmembrane region" description="Helical" evidence="3">
    <location>
        <begin position="358"/>
        <end position="378"/>
    </location>
</feature>
<dbReference type="PaxDb" id="2903-EOD34641"/>
<evidence type="ECO:0000313" key="5">
    <source>
        <dbReference type="Proteomes" id="UP000013827"/>
    </source>
</evidence>
<dbReference type="GO" id="GO:0016020">
    <property type="term" value="C:membrane"/>
    <property type="evidence" value="ECO:0007669"/>
    <property type="project" value="InterPro"/>
</dbReference>
<name>A0A0D3KFV6_EMIH1</name>
<proteinExistence type="predicted"/>
<evidence type="ECO:0000256" key="3">
    <source>
        <dbReference type="SAM" id="Phobius"/>
    </source>
</evidence>
<sequence length="612" mass="67793">MATSTNECGGASDPTTASARNLRRVGVGVHVLNVGDIYLHVELNKDGTDRLYAAQAPYTADRLREDDLKRSDKGLFMVNIDRYRSVEMVNGTLHHYRVQSNFYFRTNVRDWPLQTERLELLMEMYEETFKSSPTMFFCIMPELSGLSQSVRFPGSLDNQASLPGKLHRRARAAHRLSYETHINQTCSPPFLRPVRQRALAESHNGIFDHECRCEVVSDYTPGSDRESCGCQGGRITSSRLSFAILYETPAAGAVISVYMAPAFIMVIALVTYSIPPKAVETRFSLANSGLVSLVLFHSGLSTLPVTGILTKADYLMIACYLALSSSFVITALILSLRFNECACPRPSLVLWYPRTAHAVFIWSRILGPFLTILFFLGADLARYYDDAKPLHREQRIARIDNRAELGRAPYPADRLREVLRRLGHSQPKSERGKAIKRLSRVLLRGGKAALSLADSRGGDGRESGWSVAGSIESLVALQRSTSEQMGALQRQLEALQEMQRKQLDHARRESTLPRETELQVLLPRHRSPGAPPQLPQSASVDARLGSVADLSLSSRALTDGAEEPADGAPEAPPREEPGESRGSDETGWRAAIVANTAPQHFAPVQQHPQAPY</sequence>
<keyword evidence="3" id="KW-0812">Transmembrane</keyword>
<dbReference type="EnsemblProtists" id="EOD34641">
    <property type="protein sequence ID" value="EOD34641"/>
    <property type="gene ID" value="EMIHUDRAFT_455536"/>
</dbReference>
<protein>
    <recommendedName>
        <fullName evidence="6">Neurotransmitter-gated ion-channel transmembrane domain-containing protein</fullName>
    </recommendedName>
</protein>
<reference evidence="5" key="1">
    <citation type="journal article" date="2013" name="Nature">
        <title>Pan genome of the phytoplankton Emiliania underpins its global distribution.</title>
        <authorList>
            <person name="Read B.A."/>
            <person name="Kegel J."/>
            <person name="Klute M.J."/>
            <person name="Kuo A."/>
            <person name="Lefebvre S.C."/>
            <person name="Maumus F."/>
            <person name="Mayer C."/>
            <person name="Miller J."/>
            <person name="Monier A."/>
            <person name="Salamov A."/>
            <person name="Young J."/>
            <person name="Aguilar M."/>
            <person name="Claverie J.M."/>
            <person name="Frickenhaus S."/>
            <person name="Gonzalez K."/>
            <person name="Herman E.K."/>
            <person name="Lin Y.C."/>
            <person name="Napier J."/>
            <person name="Ogata H."/>
            <person name="Sarno A.F."/>
            <person name="Shmutz J."/>
            <person name="Schroeder D."/>
            <person name="de Vargas C."/>
            <person name="Verret F."/>
            <person name="von Dassow P."/>
            <person name="Valentin K."/>
            <person name="Van de Peer Y."/>
            <person name="Wheeler G."/>
            <person name="Dacks J.B."/>
            <person name="Delwiche C.F."/>
            <person name="Dyhrman S.T."/>
            <person name="Glockner G."/>
            <person name="John U."/>
            <person name="Richards T."/>
            <person name="Worden A.Z."/>
            <person name="Zhang X."/>
            <person name="Grigoriev I.V."/>
            <person name="Allen A.E."/>
            <person name="Bidle K."/>
            <person name="Borodovsky M."/>
            <person name="Bowler C."/>
            <person name="Brownlee C."/>
            <person name="Cock J.M."/>
            <person name="Elias M."/>
            <person name="Gladyshev V.N."/>
            <person name="Groth M."/>
            <person name="Guda C."/>
            <person name="Hadaegh A."/>
            <person name="Iglesias-Rodriguez M.D."/>
            <person name="Jenkins J."/>
            <person name="Jones B.M."/>
            <person name="Lawson T."/>
            <person name="Leese F."/>
            <person name="Lindquist E."/>
            <person name="Lobanov A."/>
            <person name="Lomsadze A."/>
            <person name="Malik S.B."/>
            <person name="Marsh M.E."/>
            <person name="Mackinder L."/>
            <person name="Mock T."/>
            <person name="Mueller-Roeber B."/>
            <person name="Pagarete A."/>
            <person name="Parker M."/>
            <person name="Probert I."/>
            <person name="Quesneville H."/>
            <person name="Raines C."/>
            <person name="Rensing S.A."/>
            <person name="Riano-Pachon D.M."/>
            <person name="Richier S."/>
            <person name="Rokitta S."/>
            <person name="Shiraiwa Y."/>
            <person name="Soanes D.M."/>
            <person name="van der Giezen M."/>
            <person name="Wahlund T.M."/>
            <person name="Williams B."/>
            <person name="Wilson W."/>
            <person name="Wolfe G."/>
            <person name="Wurch L.L."/>
        </authorList>
    </citation>
    <scope>NUCLEOTIDE SEQUENCE</scope>
</reference>
<dbReference type="RefSeq" id="XP_005787070.1">
    <property type="nucleotide sequence ID" value="XM_005787013.1"/>
</dbReference>
<feature type="region of interest" description="Disordered" evidence="2">
    <location>
        <begin position="556"/>
        <end position="612"/>
    </location>
</feature>
<dbReference type="Proteomes" id="UP000013827">
    <property type="component" value="Unassembled WGS sequence"/>
</dbReference>
<evidence type="ECO:0000313" key="4">
    <source>
        <dbReference type="EnsemblProtists" id="EOD34641"/>
    </source>
</evidence>
<evidence type="ECO:0000256" key="1">
    <source>
        <dbReference type="SAM" id="Coils"/>
    </source>
</evidence>
<dbReference type="eggNOG" id="ENOG502SBPC">
    <property type="taxonomic scope" value="Eukaryota"/>
</dbReference>
<feature type="compositionally biased region" description="Basic and acidic residues" evidence="2">
    <location>
        <begin position="572"/>
        <end position="587"/>
    </location>
</feature>
<organism evidence="4 5">
    <name type="scientific">Emiliania huxleyi (strain CCMP1516)</name>
    <dbReference type="NCBI Taxonomy" id="280463"/>
    <lineage>
        <taxon>Eukaryota</taxon>
        <taxon>Haptista</taxon>
        <taxon>Haptophyta</taxon>
        <taxon>Prymnesiophyceae</taxon>
        <taxon>Isochrysidales</taxon>
        <taxon>Noelaerhabdaceae</taxon>
        <taxon>Emiliania</taxon>
    </lineage>
</organism>
<dbReference type="AlphaFoldDB" id="A0A0D3KFV6"/>
<dbReference type="Gene3D" id="1.20.58.390">
    <property type="entry name" value="Neurotransmitter-gated ion-channel transmembrane domain"/>
    <property type="match status" value="1"/>
</dbReference>
<keyword evidence="3" id="KW-0472">Membrane</keyword>
<evidence type="ECO:0000256" key="2">
    <source>
        <dbReference type="SAM" id="MobiDB-lite"/>
    </source>
</evidence>
<dbReference type="HOGENOM" id="CLU_446525_0_0_1"/>
<feature type="coiled-coil region" evidence="1">
    <location>
        <begin position="478"/>
        <end position="509"/>
    </location>
</feature>
<accession>A0A0D3KFV6</accession>
<dbReference type="GeneID" id="17279911"/>
<dbReference type="GO" id="GO:0006811">
    <property type="term" value="P:monoatomic ion transport"/>
    <property type="evidence" value="ECO:0007669"/>
    <property type="project" value="InterPro"/>
</dbReference>
<dbReference type="SUPFAM" id="SSF90112">
    <property type="entry name" value="Neurotransmitter-gated ion-channel transmembrane pore"/>
    <property type="match status" value="1"/>
</dbReference>
<dbReference type="InterPro" id="IPR036719">
    <property type="entry name" value="Neuro-gated_channel_TM_sf"/>
</dbReference>
<keyword evidence="1" id="KW-0175">Coiled coil</keyword>